<evidence type="ECO:0000259" key="3">
    <source>
        <dbReference type="PROSITE" id="PS50989"/>
    </source>
</evidence>
<dbReference type="RefSeq" id="WP_050002675.1">
    <property type="nucleotide sequence ID" value="NZ_CP008887.1"/>
</dbReference>
<dbReference type="STRING" id="1505907.TEU_04755"/>
<dbReference type="OrthoDB" id="30579at2157"/>
<evidence type="ECO:0000313" key="4">
    <source>
        <dbReference type="EMBL" id="AIU69697.1"/>
    </source>
</evidence>
<evidence type="ECO:0000256" key="1">
    <source>
        <dbReference type="ARBA" id="ARBA00006102"/>
    </source>
</evidence>
<sequence length="522" mass="56994">MSMEEKLKELYERKEKILAMGGEKAVEKQHAKGKLTARERIEKLLDPGSFVEIGMFVKHRGTEFGLDKKELPADGVITGYGTIDGRLVFVYAQDFTVMGGSLGEMHAMKIKRVMELALEAGAPVIGLNDSGGARIQEGVDSLKGYGDIFKMNTILSGVVPQITAIMGPCAGGAVYSPAIGDFILMVDNPASFMFITGPQVVKAVTGVEVTPTQLGGAMVHAQKAGQAHLIGKSDEEVLALIRRLVSYLPSNNMEKPPRVKRNDPPFRKSERLYEIVPDDPNKPYDVREVIYEIVDRDENGNPDFLEILPYFAPNAVVGFGRMNGQTVGIVANNPKYFAGVLDIDSSDKIARFVRTCDAFNIPIVTLVDVPGYLPGVDQESRGIIRHGAKVLYAYAEATVPMVTVILRKAYGGAYLAMGSKHLGADFVFAWPIAEIAVMGPEGAANIIFRKEIAQAENPEEIRGQKIAEYREKFANPYVAAARGYIDDVIDPAETRAKVIMALEALESKRVKLPPKKHGNIPL</sequence>
<dbReference type="HOGENOM" id="CLU_018822_6_2_2"/>
<keyword evidence="5" id="KW-1185">Reference proteome</keyword>
<dbReference type="InterPro" id="IPR011763">
    <property type="entry name" value="COA_CT_C"/>
</dbReference>
<proteinExistence type="inferred from homology"/>
<dbReference type="EMBL" id="CP008887">
    <property type="protein sequence ID" value="AIU69697.1"/>
    <property type="molecule type" value="Genomic_DNA"/>
</dbReference>
<dbReference type="PROSITE" id="PS50980">
    <property type="entry name" value="COA_CT_NTER"/>
    <property type="match status" value="1"/>
</dbReference>
<feature type="domain" description="CoA carboxyltransferase C-terminal" evidence="3">
    <location>
        <begin position="264"/>
        <end position="504"/>
    </location>
</feature>
<dbReference type="InterPro" id="IPR011762">
    <property type="entry name" value="COA_CT_N"/>
</dbReference>
<protein>
    <submittedName>
        <fullName evidence="4">Methylmalonyl-CoA carboxyltransferase</fullName>
    </submittedName>
</protein>
<dbReference type="Pfam" id="PF01039">
    <property type="entry name" value="Carboxyl_trans"/>
    <property type="match status" value="1"/>
</dbReference>
<dbReference type="InterPro" id="IPR029045">
    <property type="entry name" value="ClpP/crotonase-like_dom_sf"/>
</dbReference>
<accession>A0A097QT96</accession>
<dbReference type="GeneID" id="25152744"/>
<reference evidence="4 5" key="1">
    <citation type="journal article" date="2015" name="Int. J. Syst. Evol. Microbiol.">
        <title>Thermococcus eurythermalis sp. nov., a conditional piezophilic hyperthermophilic archaeon with a wide temperature range isolated from an oil-immersed chimney in the Guaymas Basin.</title>
        <authorList>
            <person name="Zhao W."/>
            <person name="Zeng X."/>
            <person name="Xiao X."/>
        </authorList>
    </citation>
    <scope>NUCLEOTIDE SEQUENCE [LARGE SCALE GENOMIC DNA]</scope>
    <source>
        <strain evidence="4 5">A501</strain>
    </source>
</reference>
<dbReference type="InterPro" id="IPR034733">
    <property type="entry name" value="AcCoA_carboxyl_beta"/>
</dbReference>
<evidence type="ECO:0000259" key="2">
    <source>
        <dbReference type="PROSITE" id="PS50980"/>
    </source>
</evidence>
<name>A0A097QT96_9EURY</name>
<dbReference type="FunFam" id="3.90.226.10:FF:000017">
    <property type="entry name" value="Propionyl-CoA carboxylase subunit beta 5"/>
    <property type="match status" value="1"/>
</dbReference>
<dbReference type="Gene3D" id="3.90.226.10">
    <property type="entry name" value="2-enoyl-CoA Hydratase, Chain A, domain 1"/>
    <property type="match status" value="2"/>
</dbReference>
<dbReference type="GO" id="GO:0004658">
    <property type="term" value="F:propionyl-CoA carboxylase activity"/>
    <property type="evidence" value="ECO:0007669"/>
    <property type="project" value="TreeGrafter"/>
</dbReference>
<keyword evidence="4" id="KW-0808">Transferase</keyword>
<dbReference type="AlphaFoldDB" id="A0A097QT96"/>
<dbReference type="PROSITE" id="PS50989">
    <property type="entry name" value="COA_CT_CTER"/>
    <property type="match status" value="1"/>
</dbReference>
<dbReference type="SUPFAM" id="SSF52096">
    <property type="entry name" value="ClpP/crotonase"/>
    <property type="match status" value="2"/>
</dbReference>
<feature type="domain" description="CoA carboxyltransferase N-terminal" evidence="2">
    <location>
        <begin position="3"/>
        <end position="260"/>
    </location>
</feature>
<gene>
    <name evidence="4" type="ORF">TEU_04755</name>
</gene>
<evidence type="ECO:0000313" key="5">
    <source>
        <dbReference type="Proteomes" id="UP000029980"/>
    </source>
</evidence>
<dbReference type="KEGG" id="teu:TEU_04755"/>
<dbReference type="Proteomes" id="UP000029980">
    <property type="component" value="Chromosome"/>
</dbReference>
<organism evidence="4 5">
    <name type="scientific">Thermococcus eurythermalis</name>
    <dbReference type="NCBI Taxonomy" id="1505907"/>
    <lineage>
        <taxon>Archaea</taxon>
        <taxon>Methanobacteriati</taxon>
        <taxon>Methanobacteriota</taxon>
        <taxon>Thermococci</taxon>
        <taxon>Thermococcales</taxon>
        <taxon>Thermococcaceae</taxon>
        <taxon>Thermococcus</taxon>
    </lineage>
</organism>
<dbReference type="FunFam" id="3.90.226.10:FF:000016">
    <property type="entry name" value="Propionyl-CoA carboxylase, beta subunit"/>
    <property type="match status" value="1"/>
</dbReference>
<dbReference type="PANTHER" id="PTHR43842:SF2">
    <property type="entry name" value="PROPIONYL-COA CARBOXYLASE BETA CHAIN, MITOCHONDRIAL"/>
    <property type="match status" value="1"/>
</dbReference>
<dbReference type="InterPro" id="IPR051047">
    <property type="entry name" value="AccD/PCCB"/>
</dbReference>
<dbReference type="PANTHER" id="PTHR43842">
    <property type="entry name" value="PROPIONYL-COA CARBOXYLASE BETA CHAIN"/>
    <property type="match status" value="1"/>
</dbReference>
<comment type="similarity">
    <text evidence="1">Belongs to the AccD/PCCB family.</text>
</comment>
<dbReference type="GO" id="GO:0016740">
    <property type="term" value="F:transferase activity"/>
    <property type="evidence" value="ECO:0007669"/>
    <property type="project" value="UniProtKB-KW"/>
</dbReference>